<sequence length="162" mass="18306">MPRYSEEATLTEQIRITTAAASHQITAVTIVRLCIPIVFSPEIESFANAWPLTPNLLLIPESEELFITLSGPDKANRDWENKWSEKEILKAKLNAAGKVDHHQTSKMAVQIPGEVRLPSILKAHQKQNVSEFVLKDLPSVLFLCCVKWWRSGLISNNSVIYR</sequence>
<dbReference type="AlphaFoldDB" id="A0AAV4TMV7"/>
<protein>
    <submittedName>
        <fullName evidence="1">Uncharacterized protein</fullName>
    </submittedName>
</protein>
<name>A0AAV4TMV7_9ARAC</name>
<organism evidence="1 2">
    <name type="scientific">Caerostris darwini</name>
    <dbReference type="NCBI Taxonomy" id="1538125"/>
    <lineage>
        <taxon>Eukaryota</taxon>
        <taxon>Metazoa</taxon>
        <taxon>Ecdysozoa</taxon>
        <taxon>Arthropoda</taxon>
        <taxon>Chelicerata</taxon>
        <taxon>Arachnida</taxon>
        <taxon>Araneae</taxon>
        <taxon>Araneomorphae</taxon>
        <taxon>Entelegynae</taxon>
        <taxon>Araneoidea</taxon>
        <taxon>Araneidae</taxon>
        <taxon>Caerostris</taxon>
    </lineage>
</organism>
<comment type="caution">
    <text evidence="1">The sequence shown here is derived from an EMBL/GenBank/DDBJ whole genome shotgun (WGS) entry which is preliminary data.</text>
</comment>
<reference evidence="1 2" key="1">
    <citation type="submission" date="2021-06" db="EMBL/GenBank/DDBJ databases">
        <title>Caerostris darwini draft genome.</title>
        <authorList>
            <person name="Kono N."/>
            <person name="Arakawa K."/>
        </authorList>
    </citation>
    <scope>NUCLEOTIDE SEQUENCE [LARGE SCALE GENOMIC DNA]</scope>
</reference>
<dbReference type="EMBL" id="BPLQ01009743">
    <property type="protein sequence ID" value="GIY46307.1"/>
    <property type="molecule type" value="Genomic_DNA"/>
</dbReference>
<gene>
    <name evidence="1" type="ORF">CDAR_320401</name>
</gene>
<evidence type="ECO:0000313" key="2">
    <source>
        <dbReference type="Proteomes" id="UP001054837"/>
    </source>
</evidence>
<proteinExistence type="predicted"/>
<evidence type="ECO:0000313" key="1">
    <source>
        <dbReference type="EMBL" id="GIY46307.1"/>
    </source>
</evidence>
<keyword evidence="2" id="KW-1185">Reference proteome</keyword>
<dbReference type="Proteomes" id="UP001054837">
    <property type="component" value="Unassembled WGS sequence"/>
</dbReference>
<accession>A0AAV4TMV7</accession>